<feature type="binding site" evidence="15">
    <location>
        <position position="158"/>
    </location>
    <ligand>
        <name>substrate</name>
    </ligand>
</feature>
<protein>
    <recommendedName>
        <fullName evidence="6 15">Aspartate-semialdehyde dehydrogenase</fullName>
        <shortName evidence="15">ASA dehydrogenase</shortName>
        <shortName evidence="15">ASADH</shortName>
        <ecNumber evidence="6 15">1.2.1.11</ecNumber>
    </recommendedName>
    <alternativeName>
        <fullName evidence="15">Aspartate-beta-semialdehyde dehydrogenase</fullName>
    </alternativeName>
</protein>
<dbReference type="InterPro" id="IPR000534">
    <property type="entry name" value="Semialdehyde_DH_NAD-bd"/>
</dbReference>
<evidence type="ECO:0000256" key="4">
    <source>
        <dbReference type="ARBA" id="ARBA00010584"/>
    </source>
</evidence>
<dbReference type="CDD" id="cd18131">
    <property type="entry name" value="ASADH_C_bac_euk_like"/>
    <property type="match status" value="1"/>
</dbReference>
<dbReference type="UniPathway" id="UPA00050">
    <property type="reaction ID" value="UER00463"/>
</dbReference>
<dbReference type="GO" id="GO:0009088">
    <property type="term" value="P:threonine biosynthetic process"/>
    <property type="evidence" value="ECO:0007669"/>
    <property type="project" value="UniProtKB-UniRule"/>
</dbReference>
<feature type="binding site" evidence="15">
    <location>
        <position position="103"/>
    </location>
    <ligand>
        <name>phosphate</name>
        <dbReference type="ChEBI" id="CHEBI:43474"/>
    </ligand>
</feature>
<dbReference type="PANTHER" id="PTHR46278:SF2">
    <property type="entry name" value="ASPARTATE-SEMIALDEHYDE DEHYDROGENASE"/>
    <property type="match status" value="1"/>
</dbReference>
<keyword evidence="10 15" id="KW-0220">Diaminopimelate biosynthesis</keyword>
<feature type="active site" description="Acyl-thioester intermediate" evidence="15 16">
    <location>
        <position position="132"/>
    </location>
</feature>
<evidence type="ECO:0000256" key="5">
    <source>
        <dbReference type="ARBA" id="ARBA00011738"/>
    </source>
</evidence>
<dbReference type="UniPathway" id="UPA00034">
    <property type="reaction ID" value="UER00016"/>
</dbReference>
<comment type="catalytic activity">
    <reaction evidence="14 15">
        <text>L-aspartate 4-semialdehyde + phosphate + NADP(+) = 4-phospho-L-aspartate + NADPH + H(+)</text>
        <dbReference type="Rhea" id="RHEA:24284"/>
        <dbReference type="ChEBI" id="CHEBI:15378"/>
        <dbReference type="ChEBI" id="CHEBI:43474"/>
        <dbReference type="ChEBI" id="CHEBI:57535"/>
        <dbReference type="ChEBI" id="CHEBI:57783"/>
        <dbReference type="ChEBI" id="CHEBI:58349"/>
        <dbReference type="ChEBI" id="CHEBI:537519"/>
        <dbReference type="EC" id="1.2.1.11"/>
    </reaction>
</comment>
<dbReference type="GO" id="GO:0004073">
    <property type="term" value="F:aspartate-semialdehyde dehydrogenase activity"/>
    <property type="evidence" value="ECO:0007669"/>
    <property type="project" value="UniProtKB-UniRule"/>
</dbReference>
<dbReference type="InterPro" id="IPR036291">
    <property type="entry name" value="NAD(P)-bd_dom_sf"/>
</dbReference>
<evidence type="ECO:0000256" key="13">
    <source>
        <dbReference type="ARBA" id="ARBA00023167"/>
    </source>
</evidence>
<dbReference type="GO" id="GO:0046983">
    <property type="term" value="F:protein dimerization activity"/>
    <property type="evidence" value="ECO:0007669"/>
    <property type="project" value="InterPro"/>
</dbReference>
<evidence type="ECO:0000256" key="11">
    <source>
        <dbReference type="ARBA" id="ARBA00023002"/>
    </source>
</evidence>
<dbReference type="InterPro" id="IPR012080">
    <property type="entry name" value="Asp_semialdehyde_DH"/>
</dbReference>
<dbReference type="UniPathway" id="UPA00051">
    <property type="reaction ID" value="UER00464"/>
</dbReference>
<evidence type="ECO:0000313" key="18">
    <source>
        <dbReference type="EMBL" id="SFU75886.1"/>
    </source>
</evidence>
<dbReference type="PANTHER" id="PTHR46278">
    <property type="entry name" value="DEHYDROGENASE, PUTATIVE-RELATED"/>
    <property type="match status" value="1"/>
</dbReference>
<organism evidence="18 19">
    <name type="scientific">Alicyclobacillus macrosporangiidus</name>
    <dbReference type="NCBI Taxonomy" id="392015"/>
    <lineage>
        <taxon>Bacteria</taxon>
        <taxon>Bacillati</taxon>
        <taxon>Bacillota</taxon>
        <taxon>Bacilli</taxon>
        <taxon>Bacillales</taxon>
        <taxon>Alicyclobacillaceae</taxon>
        <taxon>Alicyclobacillus</taxon>
    </lineage>
</organism>
<dbReference type="GO" id="GO:0009097">
    <property type="term" value="P:isoleucine biosynthetic process"/>
    <property type="evidence" value="ECO:0007669"/>
    <property type="project" value="UniProtKB-UniRule"/>
</dbReference>
<evidence type="ECO:0000256" key="3">
    <source>
        <dbReference type="ARBA" id="ARBA00005097"/>
    </source>
</evidence>
<feature type="active site" description="Proton acceptor" evidence="15 16">
    <location>
        <position position="248"/>
    </location>
</feature>
<dbReference type="SMART" id="SM00859">
    <property type="entry name" value="Semialdhyde_dh"/>
    <property type="match status" value="1"/>
</dbReference>
<dbReference type="OrthoDB" id="9805684at2"/>
<dbReference type="Pfam" id="PF02774">
    <property type="entry name" value="Semialdhyde_dhC"/>
    <property type="match status" value="1"/>
</dbReference>
<evidence type="ECO:0000256" key="14">
    <source>
        <dbReference type="ARBA" id="ARBA00047891"/>
    </source>
</evidence>
<evidence type="ECO:0000256" key="2">
    <source>
        <dbReference type="ARBA" id="ARBA00005076"/>
    </source>
</evidence>
<dbReference type="GO" id="GO:0051287">
    <property type="term" value="F:NAD binding"/>
    <property type="evidence" value="ECO:0007669"/>
    <property type="project" value="InterPro"/>
</dbReference>
<feature type="binding site" evidence="15">
    <location>
        <position position="321"/>
    </location>
    <ligand>
        <name>NADP(+)</name>
        <dbReference type="ChEBI" id="CHEBI:58349"/>
    </ligand>
</feature>
<feature type="binding site" evidence="15">
    <location>
        <begin position="15"/>
        <end position="18"/>
    </location>
    <ligand>
        <name>NADP(+)</name>
        <dbReference type="ChEBI" id="CHEBI:58349"/>
    </ligand>
</feature>
<feature type="binding site" evidence="15">
    <location>
        <begin position="43"/>
        <end position="44"/>
    </location>
    <ligand>
        <name>NADP(+)</name>
        <dbReference type="ChEBI" id="CHEBI:58349"/>
    </ligand>
</feature>
<dbReference type="EC" id="1.2.1.11" evidence="6 15"/>
<dbReference type="Pfam" id="PF01118">
    <property type="entry name" value="Semialdhyde_dh"/>
    <property type="match status" value="1"/>
</dbReference>
<evidence type="ECO:0000259" key="17">
    <source>
        <dbReference type="SMART" id="SM00859"/>
    </source>
</evidence>
<keyword evidence="19" id="KW-1185">Reference proteome</keyword>
<dbReference type="EMBL" id="FPBV01000007">
    <property type="protein sequence ID" value="SFU75886.1"/>
    <property type="molecule type" value="Genomic_DNA"/>
</dbReference>
<gene>
    <name evidence="15" type="primary">asd</name>
    <name evidence="18" type="ORF">SAMN05421543_10788</name>
</gene>
<comment type="pathway">
    <text evidence="3 15">Amino-acid biosynthesis; L-threonine biosynthesis; L-threonine from L-aspartate: step 2/5.</text>
</comment>
<dbReference type="GO" id="GO:0071266">
    <property type="term" value="P:'de novo' L-methionine biosynthetic process"/>
    <property type="evidence" value="ECO:0007669"/>
    <property type="project" value="UniProtKB-UniRule"/>
</dbReference>
<name>A0A1I7ISJ0_9BACL</name>
<dbReference type="GO" id="GO:0019877">
    <property type="term" value="P:diaminopimelate biosynthetic process"/>
    <property type="evidence" value="ECO:0007669"/>
    <property type="project" value="UniProtKB-UniRule"/>
</dbReference>
<keyword evidence="11 15" id="KW-0560">Oxidoreductase</keyword>
<keyword evidence="7 15" id="KW-0028">Amino-acid biosynthesis</keyword>
<dbReference type="SUPFAM" id="SSF51735">
    <property type="entry name" value="NAD(P)-binding Rossmann-fold domains"/>
    <property type="match status" value="1"/>
</dbReference>
<evidence type="ECO:0000256" key="7">
    <source>
        <dbReference type="ARBA" id="ARBA00022605"/>
    </source>
</evidence>
<comment type="subunit">
    <text evidence="5 15">Homodimer.</text>
</comment>
<keyword evidence="9 15" id="KW-0521">NADP</keyword>
<dbReference type="PIRSF" id="PIRSF000148">
    <property type="entry name" value="ASA_dh"/>
    <property type="match status" value="1"/>
</dbReference>
<dbReference type="InterPro" id="IPR005986">
    <property type="entry name" value="Asp_semialdehyde_DH_beta"/>
</dbReference>
<keyword evidence="13 15" id="KW-0486">Methionine biosynthesis</keyword>
<dbReference type="InterPro" id="IPR012280">
    <property type="entry name" value="Semialdhyde_DH_dimer_dom"/>
</dbReference>
<evidence type="ECO:0000256" key="10">
    <source>
        <dbReference type="ARBA" id="ARBA00022915"/>
    </source>
</evidence>
<dbReference type="RefSeq" id="WP_074951401.1">
    <property type="nucleotide sequence ID" value="NZ_FPBV01000007.1"/>
</dbReference>
<evidence type="ECO:0000256" key="12">
    <source>
        <dbReference type="ARBA" id="ARBA00023154"/>
    </source>
</evidence>
<dbReference type="NCBIfam" id="TIGR01296">
    <property type="entry name" value="asd_B"/>
    <property type="match status" value="1"/>
</dbReference>
<dbReference type="SUPFAM" id="SSF55347">
    <property type="entry name" value="Glyceraldehyde-3-phosphate dehydrogenase-like, C-terminal domain"/>
    <property type="match status" value="1"/>
</dbReference>
<comment type="pathway">
    <text evidence="2 15">Amino-acid biosynthesis; L-lysine biosynthesis via DAP pathway; (S)-tetrahydrodipicolinate from L-aspartate: step 2/4.</text>
</comment>
<evidence type="ECO:0000256" key="15">
    <source>
        <dbReference type="HAMAP-Rule" id="MF_02121"/>
    </source>
</evidence>
<reference evidence="19" key="1">
    <citation type="submission" date="2016-10" db="EMBL/GenBank/DDBJ databases">
        <authorList>
            <person name="Varghese N."/>
        </authorList>
    </citation>
    <scope>NUCLEOTIDE SEQUENCE [LARGE SCALE GENOMIC DNA]</scope>
    <source>
        <strain evidence="19">DSM 17980</strain>
    </source>
</reference>
<feature type="binding site" evidence="15">
    <location>
        <position position="241"/>
    </location>
    <ligand>
        <name>substrate</name>
    </ligand>
</feature>
<comment type="caution">
    <text evidence="15">Lacks conserved residue(s) required for the propagation of feature annotation.</text>
</comment>
<dbReference type="Gene3D" id="3.30.360.10">
    <property type="entry name" value="Dihydrodipicolinate Reductase, domain 2"/>
    <property type="match status" value="1"/>
</dbReference>
<evidence type="ECO:0000256" key="1">
    <source>
        <dbReference type="ARBA" id="ARBA00005021"/>
    </source>
</evidence>
<feature type="domain" description="Semialdehyde dehydrogenase NAD-binding" evidence="17">
    <location>
        <begin position="8"/>
        <end position="123"/>
    </location>
</feature>
<comment type="function">
    <text evidence="15">Catalyzes the NADPH-dependent formation of L-aspartate-semialdehyde (L-ASA) by the reductive dephosphorylation of L-aspartyl-4-phosphate.</text>
</comment>
<feature type="binding site" evidence="15">
    <location>
        <begin position="161"/>
        <end position="162"/>
    </location>
    <ligand>
        <name>NADP(+)</name>
        <dbReference type="ChEBI" id="CHEBI:58349"/>
    </ligand>
</feature>
<comment type="pathway">
    <text evidence="1 15">Amino-acid biosynthesis; L-methionine biosynthesis via de novo pathway; L-homoserine from L-aspartate: step 2/3.</text>
</comment>
<evidence type="ECO:0000256" key="8">
    <source>
        <dbReference type="ARBA" id="ARBA00022697"/>
    </source>
</evidence>
<dbReference type="NCBIfam" id="NF011456">
    <property type="entry name" value="PRK14874.1"/>
    <property type="match status" value="1"/>
</dbReference>
<evidence type="ECO:0000313" key="19">
    <source>
        <dbReference type="Proteomes" id="UP000183508"/>
    </source>
</evidence>
<dbReference type="AlphaFoldDB" id="A0A1I7ISJ0"/>
<dbReference type="CDD" id="cd02316">
    <property type="entry name" value="VcASADH2_like_N"/>
    <property type="match status" value="1"/>
</dbReference>
<proteinExistence type="inferred from homology"/>
<dbReference type="Proteomes" id="UP000183508">
    <property type="component" value="Unassembled WGS sequence"/>
</dbReference>
<dbReference type="GO" id="GO:0009089">
    <property type="term" value="P:lysine biosynthetic process via diaminopimelate"/>
    <property type="evidence" value="ECO:0007669"/>
    <property type="project" value="UniProtKB-UniRule"/>
</dbReference>
<evidence type="ECO:0000256" key="6">
    <source>
        <dbReference type="ARBA" id="ARBA00013120"/>
    </source>
</evidence>
<dbReference type="eggNOG" id="COG0136">
    <property type="taxonomic scope" value="Bacteria"/>
</dbReference>
<keyword evidence="8 15" id="KW-0791">Threonine biosynthesis</keyword>
<evidence type="ECO:0000256" key="16">
    <source>
        <dbReference type="PIRSR" id="PIRSR000148-1"/>
    </source>
</evidence>
<sequence length="341" mass="36802">MQKKDTYNVAVLGATGAVGRAMLETLERRDFPVGELRLLASPRSAGQVLSFRGRSYPVQAAEESAFEGIDIALFSAGASASQVFAPMAVRQGAVVVDNSSAFRMQEDVPLVVPEVNPHAVAWHKGIIANPNCSTIQLVVALKPLAELGLDHVTVSTYQAVSGMGQKAIDALMAETEGRDPQHTTLFPVASQPQHHRMAFNVLPQCDVFLDNDYTKEEMKLVNESRKILELPELRVSPTAVRVPVVYGHSEAVRVRFTRPVSAAEVRARLEGAPGVVVVDDPAQALYPHPLMAAGTGETYVGRIRQDLADDHAVLMFVVADNLLKGAAWNAVQIAELLIRGA</sequence>
<keyword evidence="12 15" id="KW-0457">Lysine biosynthesis</keyword>
<dbReference type="HAMAP" id="MF_02121">
    <property type="entry name" value="ASADH"/>
    <property type="match status" value="1"/>
</dbReference>
<dbReference type="GO" id="GO:0050661">
    <property type="term" value="F:NADP binding"/>
    <property type="evidence" value="ECO:0007669"/>
    <property type="project" value="UniProtKB-UniRule"/>
</dbReference>
<accession>A0A1I7ISJ0</accession>
<dbReference type="STRING" id="392015.SAMN05421543_10788"/>
<dbReference type="Gene3D" id="3.40.50.720">
    <property type="entry name" value="NAD(P)-binding Rossmann-like Domain"/>
    <property type="match status" value="1"/>
</dbReference>
<comment type="similarity">
    <text evidence="4 15">Belongs to the aspartate-semialdehyde dehydrogenase family.</text>
</comment>
<evidence type="ECO:0000256" key="9">
    <source>
        <dbReference type="ARBA" id="ARBA00022857"/>
    </source>
</evidence>